<reference evidence="2 3" key="1">
    <citation type="submission" date="2018-10" db="EMBL/GenBank/DDBJ databases">
        <title>Marmoricola sp. 4Q3S-7 whole genome shotgun sequence.</title>
        <authorList>
            <person name="Li F."/>
        </authorList>
    </citation>
    <scope>NUCLEOTIDE SEQUENCE [LARGE SCALE GENOMIC DNA]</scope>
    <source>
        <strain evidence="2 3">4Q3S-7</strain>
    </source>
</reference>
<gene>
    <name evidence="2" type="ORF">D9V37_17650</name>
</gene>
<protein>
    <submittedName>
        <fullName evidence="2">TIGR03086 family protein</fullName>
    </submittedName>
</protein>
<proteinExistence type="predicted"/>
<dbReference type="InterPro" id="IPR034660">
    <property type="entry name" value="DinB/YfiT-like"/>
</dbReference>
<dbReference type="NCBIfam" id="TIGR03083">
    <property type="entry name" value="maleylpyruvate isomerase family mycothiol-dependent enzyme"/>
    <property type="match status" value="1"/>
</dbReference>
<dbReference type="OrthoDB" id="5185819at2"/>
<comment type="caution">
    <text evidence="2">The sequence shown here is derived from an EMBL/GenBank/DDBJ whole genome shotgun (WGS) entry which is preliminary data.</text>
</comment>
<dbReference type="InterPro" id="IPR017520">
    <property type="entry name" value="CHP03086"/>
</dbReference>
<dbReference type="InterPro" id="IPR024344">
    <property type="entry name" value="MDMPI_metal-binding"/>
</dbReference>
<evidence type="ECO:0000259" key="1">
    <source>
        <dbReference type="Pfam" id="PF11716"/>
    </source>
</evidence>
<feature type="domain" description="Mycothiol-dependent maleylpyruvate isomerase metal-binding" evidence="1">
    <location>
        <begin position="14"/>
        <end position="132"/>
    </location>
</feature>
<name>A0A3L8NZF6_9ACTN</name>
<dbReference type="InterPro" id="IPR017517">
    <property type="entry name" value="Maleyloyr_isom"/>
</dbReference>
<dbReference type="Proteomes" id="UP000281708">
    <property type="component" value="Unassembled WGS sequence"/>
</dbReference>
<dbReference type="AlphaFoldDB" id="A0A3L8NZF6"/>
<evidence type="ECO:0000313" key="3">
    <source>
        <dbReference type="Proteomes" id="UP000281708"/>
    </source>
</evidence>
<dbReference type="GO" id="GO:0046872">
    <property type="term" value="F:metal ion binding"/>
    <property type="evidence" value="ECO:0007669"/>
    <property type="project" value="InterPro"/>
</dbReference>
<organism evidence="2 3">
    <name type="scientific">Nocardioides mangrovicus</name>
    <dbReference type="NCBI Taxonomy" id="2478913"/>
    <lineage>
        <taxon>Bacteria</taxon>
        <taxon>Bacillati</taxon>
        <taxon>Actinomycetota</taxon>
        <taxon>Actinomycetes</taxon>
        <taxon>Propionibacteriales</taxon>
        <taxon>Nocardioidaceae</taxon>
        <taxon>Nocardioides</taxon>
    </lineage>
</organism>
<dbReference type="NCBIfam" id="TIGR03086">
    <property type="entry name" value="TIGR03086 family metal-binding protein"/>
    <property type="match status" value="1"/>
</dbReference>
<dbReference type="SUPFAM" id="SSF109854">
    <property type="entry name" value="DinB/YfiT-like putative metalloenzymes"/>
    <property type="match status" value="1"/>
</dbReference>
<accession>A0A3L8NZF6</accession>
<sequence>MSTTTGVRSVALLEHAIDYTSLALAGIGPEHLDAPTPCAAWTLRDLLDHMDDALAAFTEAALVGEIDLGPVPPAPELDRLVERLRQRACALLAAWRARYGDEPVRIGDGRLEAGVLAGVGALEIAVHGWDVATACGRDHPLPSALADALLEVAADVVAAGDRGRRFAPARPTDSADAGERLLAFLGR</sequence>
<dbReference type="RefSeq" id="WP_121807439.1">
    <property type="nucleotide sequence ID" value="NZ_RDBE01000010.1"/>
</dbReference>
<dbReference type="Pfam" id="PF11716">
    <property type="entry name" value="MDMPI_N"/>
    <property type="match status" value="1"/>
</dbReference>
<evidence type="ECO:0000313" key="2">
    <source>
        <dbReference type="EMBL" id="RLV47933.1"/>
    </source>
</evidence>
<dbReference type="EMBL" id="RDBE01000010">
    <property type="protein sequence ID" value="RLV47933.1"/>
    <property type="molecule type" value="Genomic_DNA"/>
</dbReference>
<dbReference type="Gene3D" id="1.20.120.450">
    <property type="entry name" value="dinb family like domain"/>
    <property type="match status" value="1"/>
</dbReference>
<keyword evidence="3" id="KW-1185">Reference proteome</keyword>